<dbReference type="InterPro" id="IPR037185">
    <property type="entry name" value="EmrE-like"/>
</dbReference>
<keyword evidence="4 5" id="KW-0472">Membrane</keyword>
<feature type="transmembrane region" description="Helical" evidence="5">
    <location>
        <begin position="6"/>
        <end position="27"/>
    </location>
</feature>
<protein>
    <recommendedName>
        <fullName evidence="6">EamA domain-containing protein</fullName>
    </recommendedName>
</protein>
<comment type="subcellular location">
    <subcellularLocation>
        <location evidence="1">Membrane</location>
        <topology evidence="1">Multi-pass membrane protein</topology>
    </subcellularLocation>
</comment>
<feature type="transmembrane region" description="Helical" evidence="5">
    <location>
        <begin position="222"/>
        <end position="241"/>
    </location>
</feature>
<dbReference type="AlphaFoldDB" id="A0A4C2EDW2"/>
<dbReference type="Proteomes" id="UP000304382">
    <property type="component" value="Unassembled WGS sequence"/>
</dbReference>
<dbReference type="InterPro" id="IPR000620">
    <property type="entry name" value="EamA_dom"/>
</dbReference>
<evidence type="ECO:0000256" key="2">
    <source>
        <dbReference type="ARBA" id="ARBA00022692"/>
    </source>
</evidence>
<dbReference type="OrthoDB" id="330924at2157"/>
<feature type="transmembrane region" description="Helical" evidence="5">
    <location>
        <begin position="101"/>
        <end position="117"/>
    </location>
</feature>
<feature type="transmembrane region" description="Helical" evidence="5">
    <location>
        <begin position="34"/>
        <end position="53"/>
    </location>
</feature>
<dbReference type="RefSeq" id="WP_160140674.1">
    <property type="nucleotide sequence ID" value="NZ_BIXZ01000001.1"/>
</dbReference>
<keyword evidence="3 5" id="KW-1133">Transmembrane helix</keyword>
<keyword evidence="8" id="KW-1185">Reference proteome</keyword>
<dbReference type="SUPFAM" id="SSF103481">
    <property type="entry name" value="Multidrug resistance efflux transporter EmrE"/>
    <property type="match status" value="2"/>
</dbReference>
<feature type="transmembrane region" description="Helical" evidence="5">
    <location>
        <begin position="123"/>
        <end position="143"/>
    </location>
</feature>
<dbReference type="GO" id="GO:0016020">
    <property type="term" value="C:membrane"/>
    <property type="evidence" value="ECO:0007669"/>
    <property type="project" value="UniProtKB-SubCell"/>
</dbReference>
<evidence type="ECO:0000256" key="3">
    <source>
        <dbReference type="ARBA" id="ARBA00022989"/>
    </source>
</evidence>
<dbReference type="EMBL" id="BIXZ01000001">
    <property type="protein sequence ID" value="GCF12691.1"/>
    <property type="molecule type" value="Genomic_DNA"/>
</dbReference>
<feature type="transmembrane region" description="Helical" evidence="5">
    <location>
        <begin position="65"/>
        <end position="89"/>
    </location>
</feature>
<evidence type="ECO:0000313" key="8">
    <source>
        <dbReference type="Proteomes" id="UP000304382"/>
    </source>
</evidence>
<feature type="domain" description="EamA" evidence="6">
    <location>
        <begin position="163"/>
        <end position="294"/>
    </location>
</feature>
<dbReference type="PANTHER" id="PTHR32322">
    <property type="entry name" value="INNER MEMBRANE TRANSPORTER"/>
    <property type="match status" value="1"/>
</dbReference>
<accession>A0A4C2EDW2</accession>
<feature type="domain" description="EamA" evidence="6">
    <location>
        <begin position="6"/>
        <end position="138"/>
    </location>
</feature>
<reference evidence="7 8" key="1">
    <citation type="submission" date="2019-02" db="EMBL/GenBank/DDBJ databases">
        <title>Haloarcula mannanilyticum sp. nov., a mannan degrading haloarchaeon isolated from commercial salt.</title>
        <authorList>
            <person name="Enomoto S."/>
            <person name="Shimane Y."/>
            <person name="Kamekura M."/>
            <person name="Ito T."/>
            <person name="Moriya O."/>
            <person name="Ihara K."/>
            <person name="Takahashi-Ando N."/>
            <person name="Fukushima Y."/>
            <person name="Yoshida Y."/>
            <person name="Usama R."/>
            <person name="Takai K."/>
            <person name="Minegishi H."/>
        </authorList>
    </citation>
    <scope>NUCLEOTIDE SEQUENCE [LARGE SCALE GENOMIC DNA]</scope>
    <source>
        <strain evidence="7 8">MD130-1</strain>
    </source>
</reference>
<feature type="transmembrane region" description="Helical" evidence="5">
    <location>
        <begin position="155"/>
        <end position="175"/>
    </location>
</feature>
<keyword evidence="2 5" id="KW-0812">Transmembrane</keyword>
<evidence type="ECO:0000259" key="6">
    <source>
        <dbReference type="Pfam" id="PF00892"/>
    </source>
</evidence>
<evidence type="ECO:0000256" key="1">
    <source>
        <dbReference type="ARBA" id="ARBA00004141"/>
    </source>
</evidence>
<evidence type="ECO:0000256" key="4">
    <source>
        <dbReference type="ARBA" id="ARBA00023136"/>
    </source>
</evidence>
<dbReference type="PANTHER" id="PTHR32322:SF2">
    <property type="entry name" value="EAMA DOMAIN-CONTAINING PROTEIN"/>
    <property type="match status" value="1"/>
</dbReference>
<feature type="transmembrane region" description="Helical" evidence="5">
    <location>
        <begin position="247"/>
        <end position="268"/>
    </location>
</feature>
<dbReference type="Pfam" id="PF00892">
    <property type="entry name" value="EamA"/>
    <property type="match status" value="2"/>
</dbReference>
<evidence type="ECO:0000313" key="7">
    <source>
        <dbReference type="EMBL" id="GCF12691.1"/>
    </source>
</evidence>
<proteinExistence type="predicted"/>
<organism evidence="7 8">
    <name type="scientific">Haloarcula mannanilytica</name>
    <dbReference type="NCBI Taxonomy" id="2509225"/>
    <lineage>
        <taxon>Archaea</taxon>
        <taxon>Methanobacteriati</taxon>
        <taxon>Methanobacteriota</taxon>
        <taxon>Stenosarchaea group</taxon>
        <taxon>Halobacteria</taxon>
        <taxon>Halobacteriales</taxon>
        <taxon>Haloarculaceae</taxon>
        <taxon>Haloarcula</taxon>
    </lineage>
</organism>
<dbReference type="InterPro" id="IPR050638">
    <property type="entry name" value="AA-Vitamin_Transporters"/>
</dbReference>
<evidence type="ECO:0000256" key="5">
    <source>
        <dbReference type="SAM" id="Phobius"/>
    </source>
</evidence>
<comment type="caution">
    <text evidence="7">The sequence shown here is derived from an EMBL/GenBank/DDBJ whole genome shotgun (WGS) entry which is preliminary data.</text>
</comment>
<name>A0A4C2EDW2_9EURY</name>
<gene>
    <name evidence="7" type="ORF">Harman_06260</name>
</gene>
<feature type="transmembrane region" description="Helical" evidence="5">
    <location>
        <begin position="275"/>
        <end position="294"/>
    </location>
</feature>
<sequence length="296" mass="30330">MLSSLVGVGFAVLAAVGLAVQSLAVRLGTKTHSISAVIGVMYAVNLLVLVPVAGISEYPGYNVTIVSLGAFAVSGLLGSLVARYCYFIGIARLGASRTEPLKALLPLFAVGAAVLVLDEQVTATLLGGVVLLIAGGVAVTLESRDSPTAPTGRQLWVSLAFPLTAALLLGIDPIFTKLGFAEGTSALMGVTVRVAAAAAGFGLYLLWRAVRGSRPDSLDVNRWLIVASVANTVYLLSYYAALVRTPVSVVTPVLGTSTLFVVGGAAVFLQDDEHVTVRLVGATVLVVAGVVLVVQG</sequence>
<feature type="transmembrane region" description="Helical" evidence="5">
    <location>
        <begin position="187"/>
        <end position="210"/>
    </location>
</feature>